<name>A0ABQ8UR13_9EUKA</name>
<organism evidence="3 4">
    <name type="scientific">Paratrimastix pyriformis</name>
    <dbReference type="NCBI Taxonomy" id="342808"/>
    <lineage>
        <taxon>Eukaryota</taxon>
        <taxon>Metamonada</taxon>
        <taxon>Preaxostyla</taxon>
        <taxon>Paratrimastigidae</taxon>
        <taxon>Paratrimastix</taxon>
    </lineage>
</organism>
<feature type="compositionally biased region" description="Pro residues" evidence="1">
    <location>
        <begin position="394"/>
        <end position="407"/>
    </location>
</feature>
<feature type="compositionally biased region" description="Low complexity" evidence="1">
    <location>
        <begin position="773"/>
        <end position="805"/>
    </location>
</feature>
<feature type="compositionally biased region" description="Low complexity" evidence="1">
    <location>
        <begin position="1850"/>
        <end position="1861"/>
    </location>
</feature>
<keyword evidence="4" id="KW-1185">Reference proteome</keyword>
<dbReference type="InterPro" id="IPR045107">
    <property type="entry name" value="SAC3/GANP/THP3"/>
</dbReference>
<feature type="region of interest" description="Disordered" evidence="1">
    <location>
        <begin position="980"/>
        <end position="1047"/>
    </location>
</feature>
<feature type="region of interest" description="Disordered" evidence="1">
    <location>
        <begin position="560"/>
        <end position="591"/>
    </location>
</feature>
<accession>A0ABQ8UR13</accession>
<feature type="compositionally biased region" description="Pro residues" evidence="1">
    <location>
        <begin position="1811"/>
        <end position="1827"/>
    </location>
</feature>
<feature type="compositionally biased region" description="Basic and acidic residues" evidence="1">
    <location>
        <begin position="1868"/>
        <end position="1877"/>
    </location>
</feature>
<feature type="compositionally biased region" description="Pro residues" evidence="1">
    <location>
        <begin position="994"/>
        <end position="1005"/>
    </location>
</feature>
<evidence type="ECO:0000259" key="2">
    <source>
        <dbReference type="Pfam" id="PF03399"/>
    </source>
</evidence>
<feature type="compositionally biased region" description="Pro residues" evidence="1">
    <location>
        <begin position="1076"/>
        <end position="1104"/>
    </location>
</feature>
<dbReference type="Gene3D" id="1.25.40.990">
    <property type="match status" value="1"/>
</dbReference>
<feature type="region of interest" description="Disordered" evidence="1">
    <location>
        <begin position="641"/>
        <end position="714"/>
    </location>
</feature>
<feature type="compositionally biased region" description="Pro residues" evidence="1">
    <location>
        <begin position="304"/>
        <end position="314"/>
    </location>
</feature>
<feature type="compositionally biased region" description="Low complexity" evidence="1">
    <location>
        <begin position="408"/>
        <end position="419"/>
    </location>
</feature>
<feature type="region of interest" description="Disordered" evidence="1">
    <location>
        <begin position="1801"/>
        <end position="1883"/>
    </location>
</feature>
<feature type="compositionally biased region" description="Low complexity" evidence="1">
    <location>
        <begin position="1006"/>
        <end position="1017"/>
    </location>
</feature>
<dbReference type="Pfam" id="PF03399">
    <property type="entry name" value="SAC3_GANP"/>
    <property type="match status" value="1"/>
</dbReference>
<feature type="compositionally biased region" description="Pro residues" evidence="1">
    <location>
        <begin position="507"/>
        <end position="516"/>
    </location>
</feature>
<feature type="compositionally biased region" description="Pro residues" evidence="1">
    <location>
        <begin position="1175"/>
        <end position="1190"/>
    </location>
</feature>
<dbReference type="InterPro" id="IPR005062">
    <property type="entry name" value="SAC3/GANP/THP3_conserved"/>
</dbReference>
<feature type="compositionally biased region" description="Pro residues" evidence="1">
    <location>
        <begin position="278"/>
        <end position="295"/>
    </location>
</feature>
<sequence>MMVKSYARCAAGLVVQSHDVRPAPVLLRTSEHLVSLLDQTSDVLETYYFMRDRFRAVEADLTTQDIRDETAVTILEQYARLLAYMHYQLLASSADLKQNVERMNNCLSTLITECYPRLRKAGRPSPNESEFRCYRLLMPEYTPHRHTVRPGGPAAAGLPYLQCCLAYVQLATAIRQDALALAPHLLRPPPKGKGGEAAPGAGRVLPAAADGLPQEAEMLIKQPSITEPPLTVERLKELRWTVLEECPPLCSLIEARRPAMPLSRIIRGERRRLRLGAPTPPTSPPAAPAPAPGRPVTPTSLRPISPPPGRPPPGLAAAHALSAALRPPPFAPPPPPPPPPPLLARSSGAAVSTAIPSIFAPRPAAPPTVVLRAAQQPAAAAPARLHEPTAPREAQPPPPPPPLPRPAPQLSHEAASWGAEGEEEGDEGAEGEEAGSGGLYSGDEGPWEGGEEEPEEGEGGEGSFEGAPGAQAEEGFDAGPPPTAPIKQAAPFSPVSRVGPHRSLFQAPPPAPPPSPARAGGMAAPATTAAVPAGGASASIWGSRPTVVLARAAAAAVAAATRSVSPPTHPGAAAPAPAAPQPTASAFAPSGGAPSIFAAARGGQSIFAAAPAAGGPGASGSASLFDPARAATFRPRVATLRRTATDEDEDEAAGGAHDEAAHDREEDGEKPTASLAPLPPPAPVGASPFSAAALMGPGGLRPPPPQGAAATAGGQQAPQALVLQPSALARVVGAVAPTKAPAPLSGSIFGQPSATTATSAAVPSVGPQPPPSEAGSSSGAPAASIFGRSAFPAPAPVAHPSAAPAQPLPAPSARPAPSIFGAPGGSLGAPAPSPFAPAPAPASQPPSWPPQPSGAAVVAAPPGPAAPTWLTAPTAALLPHQLPQPPPFPAAQQPAAALLPPPAPVSLFAPPPLAPGPPLAPLPFPQPSAALVAAAPAPAPAASINTLGPAAIGVPPALLLLPGAPPAPVGSLWPLPSPAPSPSSMTIDLAASPSPSPSPLLPSPAPLVGSPPAALEPLPAPAAPPSLSLSPSRRFAGPQPAPPPPLTLSAFARAASRAPPPAAPPAIIGELVMAPASPPPTASTLPPPPLHPLPPPPLPLPPLAPAPPLAGAPVAPGGAFAPPAQAAPPLPPFGPAAARSPAPPGAPPLLFPTAPHAATTLAGGVPSGPSTTAPEPHPPRPPPPPPPRPAPRQWKLHAAQQMAARERAWQRERYAAAACTPSRPVAARAAPLVLPPRDQPAQLGILLDRLRSERTADRLRAVLARPPFEAPPLAFPAWPLAAALEFLCARALDGAAAMPVLQLTFSAAPQPSARPEALAALAAVRHGLLCAPASAPPLCTHHTACTVGPAAELTCLVTMAPPAAPSAQAAGTCPDPTTVALRVRESSQSEAPPAGPGAARLIWTAALPDDEATRADPQAALERWWDGSLMSGLLLGGCPRAGDDETPQPPTLLLVPATPEAAGGAAALDLLRQLIAARCPGAPIGCQLVGLPPAEAELALWPPDGPTRQWMATCAQEVAGALLALAQVAARLAQETDRPRVDDAAATLRQWWGRYRHLLHPLPPPSSGEGPRTAALLKAFLRQAALPTAARLGWALSTMGPTGRWEAPLAPRAATPAGGERHQFLVPRVFWGALGPQPMSPDALALWRALSCSLLVGLLARLEPPFPPGAEEDLPGTLRAMPQRLAEGLAGWAGADLGPFEPALRYLRGILLGQAARERAERAVAECQQADLQAADPADRVAHLWCDLLALLRLGLARPPLLPPDRAAGAPPAPVFGYSASGWSMDLEACATEAPDLIGPRLRGLMGLPPAHLPPSSPAAPPPPSPPASRSCPPQGKQTPRRRRLRSADAPSSPTATPPAANGLPPEARGKHPRIQEQHSPTTAAIGALTEFVSEERREMDALTELLEKEANADRLLEVPRLLGSGEGIQAEKELVRMLEVALL</sequence>
<dbReference type="PANTHER" id="PTHR12436:SF3">
    <property type="entry name" value="GERMINAL-CENTER ASSOCIATED NUCLEAR PROTEIN"/>
    <property type="match status" value="1"/>
</dbReference>
<feature type="compositionally biased region" description="Basic and acidic residues" evidence="1">
    <location>
        <begin position="656"/>
        <end position="670"/>
    </location>
</feature>
<feature type="compositionally biased region" description="Low complexity" evidence="1">
    <location>
        <begin position="570"/>
        <end position="591"/>
    </location>
</feature>
<protein>
    <submittedName>
        <fullName evidence="3">SAC3/GANP family</fullName>
    </submittedName>
</protein>
<proteinExistence type="predicted"/>
<dbReference type="PANTHER" id="PTHR12436">
    <property type="entry name" value="80 KDA MCM3-ASSOCIATED PROTEIN"/>
    <property type="match status" value="1"/>
</dbReference>
<evidence type="ECO:0000313" key="3">
    <source>
        <dbReference type="EMBL" id="KAJ4460743.1"/>
    </source>
</evidence>
<feature type="region of interest" description="Disordered" evidence="1">
    <location>
        <begin position="373"/>
        <end position="538"/>
    </location>
</feature>
<feature type="compositionally biased region" description="Pro residues" evidence="1">
    <location>
        <begin position="1125"/>
        <end position="1134"/>
    </location>
</feature>
<feature type="compositionally biased region" description="Pro residues" evidence="1">
    <location>
        <begin position="326"/>
        <end position="342"/>
    </location>
</feature>
<feature type="compositionally biased region" description="Pro residues" evidence="1">
    <location>
        <begin position="1141"/>
        <end position="1150"/>
    </location>
</feature>
<feature type="compositionally biased region" description="Acidic residues" evidence="1">
    <location>
        <begin position="420"/>
        <end position="433"/>
    </location>
</feature>
<reference evidence="3" key="1">
    <citation type="journal article" date="2022" name="bioRxiv">
        <title>Genomics of Preaxostyla Flagellates Illuminates Evolutionary Transitions and the Path Towards Mitochondrial Loss.</title>
        <authorList>
            <person name="Novak L.V.F."/>
            <person name="Treitli S.C."/>
            <person name="Pyrih J."/>
            <person name="Halakuc P."/>
            <person name="Pipaliya S.V."/>
            <person name="Vacek V."/>
            <person name="Brzon O."/>
            <person name="Soukal P."/>
            <person name="Eme L."/>
            <person name="Dacks J.B."/>
            <person name="Karnkowska A."/>
            <person name="Elias M."/>
            <person name="Hampl V."/>
        </authorList>
    </citation>
    <scope>NUCLEOTIDE SEQUENCE</scope>
    <source>
        <strain evidence="3">RCP-MX</strain>
    </source>
</reference>
<feature type="region of interest" description="Disordered" evidence="1">
    <location>
        <begin position="1116"/>
        <end position="1193"/>
    </location>
</feature>
<dbReference type="EMBL" id="JAPMOS010000011">
    <property type="protein sequence ID" value="KAJ4460743.1"/>
    <property type="molecule type" value="Genomic_DNA"/>
</dbReference>
<comment type="caution">
    <text evidence="3">The sequence shown here is derived from an EMBL/GenBank/DDBJ whole genome shotgun (WGS) entry which is preliminary data.</text>
</comment>
<feature type="compositionally biased region" description="Low complexity" evidence="1">
    <location>
        <begin position="684"/>
        <end position="695"/>
    </location>
</feature>
<dbReference type="Proteomes" id="UP001141327">
    <property type="component" value="Unassembled WGS sequence"/>
</dbReference>
<gene>
    <name evidence="3" type="ORF">PAPYR_2979</name>
</gene>
<feature type="compositionally biased region" description="Low complexity" evidence="1">
    <location>
        <begin position="517"/>
        <end position="538"/>
    </location>
</feature>
<evidence type="ECO:0000256" key="1">
    <source>
        <dbReference type="SAM" id="MobiDB-lite"/>
    </source>
</evidence>
<feature type="region of interest" description="Disordered" evidence="1">
    <location>
        <begin position="270"/>
        <end position="348"/>
    </location>
</feature>
<feature type="domain" description="SAC3/GANP/THP3 conserved" evidence="2">
    <location>
        <begin position="1"/>
        <end position="138"/>
    </location>
</feature>
<feature type="compositionally biased region" description="Low complexity" evidence="1">
    <location>
        <begin position="373"/>
        <end position="383"/>
    </location>
</feature>
<feature type="compositionally biased region" description="Low complexity" evidence="1">
    <location>
        <begin position="315"/>
        <end position="325"/>
    </location>
</feature>
<feature type="compositionally biased region" description="Pro residues" evidence="1">
    <location>
        <begin position="831"/>
        <end position="852"/>
    </location>
</feature>
<feature type="region of interest" description="Disordered" evidence="1">
    <location>
        <begin position="1074"/>
        <end position="1104"/>
    </location>
</feature>
<evidence type="ECO:0000313" key="4">
    <source>
        <dbReference type="Proteomes" id="UP001141327"/>
    </source>
</evidence>
<feature type="region of interest" description="Disordered" evidence="1">
    <location>
        <begin position="759"/>
        <end position="859"/>
    </location>
</feature>
<feature type="compositionally biased region" description="Acidic residues" evidence="1">
    <location>
        <begin position="445"/>
        <end position="459"/>
    </location>
</feature>